<accession>A0A9P1FGE5</accession>
<evidence type="ECO:0000313" key="5">
    <source>
        <dbReference type="Proteomes" id="UP001152797"/>
    </source>
</evidence>
<keyword evidence="1" id="KW-1133">Transmembrane helix</keyword>
<name>A0A9P1FGE5_9DINO</name>
<dbReference type="EMBL" id="CAMXCT030000095">
    <property type="protein sequence ID" value="CAL4761057.1"/>
    <property type="molecule type" value="Genomic_DNA"/>
</dbReference>
<dbReference type="EMBL" id="CAMXCT020000095">
    <property type="protein sequence ID" value="CAL1127120.1"/>
    <property type="molecule type" value="Genomic_DNA"/>
</dbReference>
<feature type="transmembrane region" description="Helical" evidence="1">
    <location>
        <begin position="129"/>
        <end position="155"/>
    </location>
</feature>
<evidence type="ECO:0000256" key="1">
    <source>
        <dbReference type="SAM" id="Phobius"/>
    </source>
</evidence>
<feature type="transmembrane region" description="Helical" evidence="1">
    <location>
        <begin position="69"/>
        <end position="93"/>
    </location>
</feature>
<gene>
    <name evidence="2" type="ORF">C1SCF055_LOCUS2209</name>
</gene>
<keyword evidence="1" id="KW-0472">Membrane</keyword>
<sequence length="192" mass="22158">MARWRSWRMDAYWRRVLEENDGDKQKLKDIVVKDAEVVGILAALVTTITVAGFQLAAPHLDKRYWLRMVYVTCSFLSFVFSLVSLMTASRVLLSINKLNPRNVLSCLESLNTWGAVDAFWWFNRSLQCLLISSVLSIYVLFDSTCFAICCTCALLPLWMMWYLHKAHTGVVWSLLKIQTDSDDSEAWVKEVF</sequence>
<protein>
    <submittedName>
        <fullName evidence="4">Co-chaperone protein HscB-like</fullName>
    </submittedName>
</protein>
<keyword evidence="1" id="KW-0812">Transmembrane</keyword>
<feature type="transmembrane region" description="Helical" evidence="1">
    <location>
        <begin position="37"/>
        <end position="57"/>
    </location>
</feature>
<dbReference type="EMBL" id="CAMXCT010000095">
    <property type="protein sequence ID" value="CAI3973745.1"/>
    <property type="molecule type" value="Genomic_DNA"/>
</dbReference>
<dbReference type="Proteomes" id="UP001152797">
    <property type="component" value="Unassembled WGS sequence"/>
</dbReference>
<proteinExistence type="predicted"/>
<keyword evidence="5" id="KW-1185">Reference proteome</keyword>
<evidence type="ECO:0000313" key="3">
    <source>
        <dbReference type="EMBL" id="CAL1127120.1"/>
    </source>
</evidence>
<evidence type="ECO:0000313" key="4">
    <source>
        <dbReference type="EMBL" id="CAL4761057.1"/>
    </source>
</evidence>
<dbReference type="OrthoDB" id="448954at2759"/>
<evidence type="ECO:0000313" key="2">
    <source>
        <dbReference type="EMBL" id="CAI3973745.1"/>
    </source>
</evidence>
<comment type="caution">
    <text evidence="2">The sequence shown here is derived from an EMBL/GenBank/DDBJ whole genome shotgun (WGS) entry which is preliminary data.</text>
</comment>
<reference evidence="3" key="2">
    <citation type="submission" date="2024-04" db="EMBL/GenBank/DDBJ databases">
        <authorList>
            <person name="Chen Y."/>
            <person name="Shah S."/>
            <person name="Dougan E. K."/>
            <person name="Thang M."/>
            <person name="Chan C."/>
        </authorList>
    </citation>
    <scope>NUCLEOTIDE SEQUENCE [LARGE SCALE GENOMIC DNA]</scope>
</reference>
<organism evidence="2">
    <name type="scientific">Cladocopium goreaui</name>
    <dbReference type="NCBI Taxonomy" id="2562237"/>
    <lineage>
        <taxon>Eukaryota</taxon>
        <taxon>Sar</taxon>
        <taxon>Alveolata</taxon>
        <taxon>Dinophyceae</taxon>
        <taxon>Suessiales</taxon>
        <taxon>Symbiodiniaceae</taxon>
        <taxon>Cladocopium</taxon>
    </lineage>
</organism>
<reference evidence="2" key="1">
    <citation type="submission" date="2022-10" db="EMBL/GenBank/DDBJ databases">
        <authorList>
            <person name="Chen Y."/>
            <person name="Dougan E. K."/>
            <person name="Chan C."/>
            <person name="Rhodes N."/>
            <person name="Thang M."/>
        </authorList>
    </citation>
    <scope>NUCLEOTIDE SEQUENCE</scope>
</reference>
<dbReference type="AlphaFoldDB" id="A0A9P1FGE5"/>